<feature type="transmembrane region" description="Helical" evidence="4">
    <location>
        <begin position="220"/>
        <end position="240"/>
    </location>
</feature>
<feature type="transmembrane region" description="Helical" evidence="4">
    <location>
        <begin position="246"/>
        <end position="271"/>
    </location>
</feature>
<keyword evidence="3 4" id="KW-0472">Membrane</keyword>
<feature type="transmembrane region" description="Helical" evidence="4">
    <location>
        <begin position="76"/>
        <end position="95"/>
    </location>
</feature>
<feature type="transmembrane region" description="Helical" evidence="4">
    <location>
        <begin position="344"/>
        <end position="368"/>
    </location>
</feature>
<keyword evidence="2 4" id="KW-1133">Transmembrane helix</keyword>
<evidence type="ECO:0000256" key="2">
    <source>
        <dbReference type="ARBA" id="ARBA00022989"/>
    </source>
</evidence>
<dbReference type="InterPro" id="IPR050327">
    <property type="entry name" value="Proton-linked_MCT"/>
</dbReference>
<feature type="transmembrane region" description="Helical" evidence="4">
    <location>
        <begin position="311"/>
        <end position="332"/>
    </location>
</feature>
<feature type="transmembrane region" description="Helical" evidence="4">
    <location>
        <begin position="380"/>
        <end position="402"/>
    </location>
</feature>
<proteinExistence type="predicted"/>
<dbReference type="Pfam" id="PF07690">
    <property type="entry name" value="MFS_1"/>
    <property type="match status" value="1"/>
</dbReference>
<feature type="transmembrane region" description="Helical" evidence="4">
    <location>
        <begin position="136"/>
        <end position="154"/>
    </location>
</feature>
<evidence type="ECO:0000256" key="3">
    <source>
        <dbReference type="ARBA" id="ARBA00023136"/>
    </source>
</evidence>
<name>A0A0D5LM38_MAREN</name>
<feature type="transmembrane region" description="Helical" evidence="4">
    <location>
        <begin position="283"/>
        <end position="305"/>
    </location>
</feature>
<dbReference type="Proteomes" id="UP000032611">
    <property type="component" value="Chromosome"/>
</dbReference>
<keyword evidence="7" id="KW-1185">Reference proteome</keyword>
<dbReference type="PROSITE" id="PS50850">
    <property type="entry name" value="MFS"/>
    <property type="match status" value="1"/>
</dbReference>
<dbReference type="AlphaFoldDB" id="A0A0D5LM38"/>
<dbReference type="OrthoDB" id="7200137at2"/>
<dbReference type="GO" id="GO:0022857">
    <property type="term" value="F:transmembrane transporter activity"/>
    <property type="evidence" value="ECO:0007669"/>
    <property type="project" value="InterPro"/>
</dbReference>
<accession>A0A0D5LM38</accession>
<evidence type="ECO:0000313" key="6">
    <source>
        <dbReference type="EMBL" id="AJY44842.1"/>
    </source>
</evidence>
<protein>
    <recommendedName>
        <fullName evidence="5">Major facilitator superfamily (MFS) profile domain-containing protein</fullName>
    </recommendedName>
</protein>
<dbReference type="HOGENOM" id="CLU_001265_59_0_5"/>
<dbReference type="KEGG" id="mey:TM49_02690"/>
<evidence type="ECO:0000259" key="5">
    <source>
        <dbReference type="PROSITE" id="PS50850"/>
    </source>
</evidence>
<feature type="transmembrane region" description="Helical" evidence="4">
    <location>
        <begin position="101"/>
        <end position="124"/>
    </location>
</feature>
<dbReference type="EMBL" id="CP010803">
    <property type="protein sequence ID" value="AJY44842.1"/>
    <property type="molecule type" value="Genomic_DNA"/>
</dbReference>
<dbReference type="Gene3D" id="1.20.1250.20">
    <property type="entry name" value="MFS general substrate transporter like domains"/>
    <property type="match status" value="1"/>
</dbReference>
<gene>
    <name evidence="6" type="ORF">TM49_02690</name>
</gene>
<dbReference type="STRING" id="1486262.TM49_02690"/>
<feature type="transmembrane region" description="Helical" evidence="4">
    <location>
        <begin position="48"/>
        <end position="69"/>
    </location>
</feature>
<dbReference type="InterPro" id="IPR020846">
    <property type="entry name" value="MFS_dom"/>
</dbReference>
<dbReference type="PANTHER" id="PTHR11360">
    <property type="entry name" value="MONOCARBOXYLATE TRANSPORTER"/>
    <property type="match status" value="1"/>
</dbReference>
<dbReference type="PATRIC" id="fig|1486262.3.peg.558"/>
<evidence type="ECO:0000256" key="4">
    <source>
        <dbReference type="SAM" id="Phobius"/>
    </source>
</evidence>
<dbReference type="RefSeq" id="WP_045679428.1">
    <property type="nucleotide sequence ID" value="NZ_CP010803.1"/>
</dbReference>
<keyword evidence="1 4" id="KW-0812">Transmembrane</keyword>
<organism evidence="6 7">
    <name type="scientific">Martelella endophytica</name>
    <dbReference type="NCBI Taxonomy" id="1486262"/>
    <lineage>
        <taxon>Bacteria</taxon>
        <taxon>Pseudomonadati</taxon>
        <taxon>Pseudomonadota</taxon>
        <taxon>Alphaproteobacteria</taxon>
        <taxon>Hyphomicrobiales</taxon>
        <taxon>Aurantimonadaceae</taxon>
        <taxon>Martelella</taxon>
    </lineage>
</organism>
<feature type="transmembrane region" description="Helical" evidence="4">
    <location>
        <begin position="166"/>
        <end position="186"/>
    </location>
</feature>
<dbReference type="InterPro" id="IPR036259">
    <property type="entry name" value="MFS_trans_sf"/>
</dbReference>
<evidence type="ECO:0000313" key="7">
    <source>
        <dbReference type="Proteomes" id="UP000032611"/>
    </source>
</evidence>
<reference evidence="6 7" key="1">
    <citation type="journal article" date="2015" name="Genome Announc.">
        <title>Complete genome sequence of Martelella endophytica YC6887, which has antifungal activity associated with a halophyte.</title>
        <authorList>
            <person name="Khan A."/>
            <person name="Khan H."/>
            <person name="Chung E.J."/>
            <person name="Hossain M.T."/>
            <person name="Chung Y.R."/>
        </authorList>
    </citation>
    <scope>NUCLEOTIDE SEQUENCE [LARGE SCALE GENOMIC DNA]</scope>
    <source>
        <strain evidence="6">YC6887</strain>
    </source>
</reference>
<dbReference type="SUPFAM" id="SSF103473">
    <property type="entry name" value="MFS general substrate transporter"/>
    <property type="match status" value="1"/>
</dbReference>
<feature type="domain" description="Major facilitator superfamily (MFS) profile" evidence="5">
    <location>
        <begin position="1"/>
        <end position="404"/>
    </location>
</feature>
<evidence type="ECO:0000256" key="1">
    <source>
        <dbReference type="ARBA" id="ARBA00022692"/>
    </source>
</evidence>
<dbReference type="InterPro" id="IPR011701">
    <property type="entry name" value="MFS"/>
</dbReference>
<sequence length="404" mass="41135">MISLKSLPALTLGLGVSMLIGYGALFYSFSLLAPAAAAAEGWSQSFIFGALSLGLFLEALAAPVCGRVLDRYGPRVVMATGSLLAALLLALAALTQSALQFGVVTILITTVSIAVQYEAGFAALAVHFGAAARRQITTVTLIAGFASTLFWPVIEWMLGFASWRAVYLVLALVNLLIAFPIHLVLLRGRPAAAEEPSSPLAETAKASTSAMPVPAGRERLLILAIMAVAFAGTGFLFSGISASLVVLLGGIGFSSGTAALAGAVIGPAQVLGRIGELMRHGSVAPVTTALIASVATALGIALLLLAVLSPVVSLALAFGLFYGVGQGLASIIRGTIPLQFFGAAGYGALTGNLSFVRLVVAAAAPFAVILVEGRLGPTAAVALLLVVALITLVAFLWLAAIARR</sequence>